<feature type="domain" description="Glucose/Sorbosone dehydrogenase" evidence="1">
    <location>
        <begin position="162"/>
        <end position="519"/>
    </location>
</feature>
<dbReference type="PANTHER" id="PTHR19328:SF75">
    <property type="entry name" value="ALDOSE SUGAR DEHYDROGENASE YLII"/>
    <property type="match status" value="1"/>
</dbReference>
<dbReference type="InterPro" id="IPR011042">
    <property type="entry name" value="6-blade_b-propeller_TolB-like"/>
</dbReference>
<dbReference type="SUPFAM" id="SSF54427">
    <property type="entry name" value="NTF2-like"/>
    <property type="match status" value="1"/>
</dbReference>
<protein>
    <recommendedName>
        <fullName evidence="1">Glucose/Sorbosone dehydrogenase domain-containing protein</fullName>
    </recommendedName>
</protein>
<dbReference type="Pfam" id="PF07995">
    <property type="entry name" value="GSDH"/>
    <property type="match status" value="1"/>
</dbReference>
<name>A0A1E5SY60_9BACT</name>
<keyword evidence="3" id="KW-1185">Reference proteome</keyword>
<organism evidence="2 3">
    <name type="scientific">Roseivirga misakiensis</name>
    <dbReference type="NCBI Taxonomy" id="1563681"/>
    <lineage>
        <taxon>Bacteria</taxon>
        <taxon>Pseudomonadati</taxon>
        <taxon>Bacteroidota</taxon>
        <taxon>Cytophagia</taxon>
        <taxon>Cytophagales</taxon>
        <taxon>Roseivirgaceae</taxon>
        <taxon>Roseivirga</taxon>
    </lineage>
</organism>
<dbReference type="InterPro" id="IPR012938">
    <property type="entry name" value="Glc/Sorbosone_DH"/>
</dbReference>
<dbReference type="Pfam" id="PF12893">
    <property type="entry name" value="Lumazine_bd_2"/>
    <property type="match status" value="1"/>
</dbReference>
<dbReference type="Proteomes" id="UP000095552">
    <property type="component" value="Unassembled WGS sequence"/>
</dbReference>
<evidence type="ECO:0000259" key="1">
    <source>
        <dbReference type="Pfam" id="PF07995"/>
    </source>
</evidence>
<dbReference type="PANTHER" id="PTHR19328">
    <property type="entry name" value="HEDGEHOG-INTERACTING PROTEIN"/>
    <property type="match status" value="1"/>
</dbReference>
<gene>
    <name evidence="2" type="ORF">BFP71_10790</name>
</gene>
<dbReference type="SUPFAM" id="SSF50952">
    <property type="entry name" value="Soluble quinoprotein glucose dehydrogenase"/>
    <property type="match status" value="1"/>
</dbReference>
<reference evidence="2 3" key="1">
    <citation type="submission" date="2016-08" db="EMBL/GenBank/DDBJ databases">
        <title>Draft genome of Fabibacter sp. strain SK-8.</title>
        <authorList>
            <person name="Wong S.-K."/>
            <person name="Hamasaki K."/>
            <person name="Yoshizawa S."/>
        </authorList>
    </citation>
    <scope>NUCLEOTIDE SEQUENCE [LARGE SCALE GENOMIC DNA]</scope>
    <source>
        <strain evidence="2 3">SK-8</strain>
    </source>
</reference>
<dbReference type="STRING" id="1563681.BFP71_10790"/>
<accession>A0A1E5SY60</accession>
<dbReference type="Gene3D" id="2.120.10.30">
    <property type="entry name" value="TolB, C-terminal domain"/>
    <property type="match status" value="1"/>
</dbReference>
<dbReference type="OrthoDB" id="9770043at2"/>
<dbReference type="EMBL" id="MDGQ01000005">
    <property type="protein sequence ID" value="OEK03977.1"/>
    <property type="molecule type" value="Genomic_DNA"/>
</dbReference>
<dbReference type="InterPro" id="IPR032710">
    <property type="entry name" value="NTF2-like_dom_sf"/>
</dbReference>
<dbReference type="Gene3D" id="3.10.450.50">
    <property type="match status" value="1"/>
</dbReference>
<proteinExistence type="predicted"/>
<dbReference type="InterPro" id="IPR039437">
    <property type="entry name" value="FrzH/put_lumazine-bd"/>
</dbReference>
<sequence>MKRHLLFTFFLFIISSSIKGQSEQEAVRAVLDNFIEGTSYNYPDKILSAFYPGTPMFLHNDADTVMIYSAERYASLYTRRPPGTRNKRYGKILTIDIEKDIASAKIETLIPSFDKRFIDLVLLKKIDGEWKIISKAATAEPIPKTILQSTPKPVKKTVMSGLKKPWSMAFINESEALVAEKDGTVLRVNLETKSQKAISGLPKDVGREILIDTVKHTNGIFPAGAHGKKFSFNAGWFQVLLDPDFQNNQYIYISYAAENEEKASALKVIRGQLNENQLTAVETLFLAGPYTHGLYHYGGGMAFGNDGKLYISTGERNFYEHLNPKIPVAQNIEDPRGKIIRINPDGSIPTDNPNFGKKAVPGLFATGIRAAQGITLDANSGKLWFSEHGTMQGDELNIISPQANYGWPNRTTGGYRTKNYKPYEISGTTYTMPKHFWQHTIAPTGLTFYYGNEFPQWKNNLIVPGLSKGNLWRMVIENDELVSTEELFINDRVRLRKAVTSPAGELYLLTDEADGKIIKLENGNK</sequence>
<dbReference type="RefSeq" id="WP_069835482.1">
    <property type="nucleotide sequence ID" value="NZ_MDGQ01000005.1"/>
</dbReference>
<evidence type="ECO:0000313" key="2">
    <source>
        <dbReference type="EMBL" id="OEK03977.1"/>
    </source>
</evidence>
<evidence type="ECO:0000313" key="3">
    <source>
        <dbReference type="Proteomes" id="UP000095552"/>
    </source>
</evidence>
<dbReference type="AlphaFoldDB" id="A0A1E5SY60"/>
<comment type="caution">
    <text evidence="2">The sequence shown here is derived from an EMBL/GenBank/DDBJ whole genome shotgun (WGS) entry which is preliminary data.</text>
</comment>
<dbReference type="InterPro" id="IPR011041">
    <property type="entry name" value="Quinoprot_gluc/sorb_DH_b-prop"/>
</dbReference>